<comment type="caution">
    <text evidence="3">The sequence shown here is derived from an EMBL/GenBank/DDBJ whole genome shotgun (WGS) entry which is preliminary data.</text>
</comment>
<keyword evidence="2" id="KW-0732">Signal</keyword>
<dbReference type="EMBL" id="MU863793">
    <property type="protein sequence ID" value="KAK4095764.1"/>
    <property type="molecule type" value="Genomic_DNA"/>
</dbReference>
<protein>
    <submittedName>
        <fullName evidence="3">Uncharacterized protein</fullName>
    </submittedName>
</protein>
<organism evidence="3 4">
    <name type="scientific">Parathielavia hyrcaniae</name>
    <dbReference type="NCBI Taxonomy" id="113614"/>
    <lineage>
        <taxon>Eukaryota</taxon>
        <taxon>Fungi</taxon>
        <taxon>Dikarya</taxon>
        <taxon>Ascomycota</taxon>
        <taxon>Pezizomycotina</taxon>
        <taxon>Sordariomycetes</taxon>
        <taxon>Sordariomycetidae</taxon>
        <taxon>Sordariales</taxon>
        <taxon>Chaetomiaceae</taxon>
        <taxon>Parathielavia</taxon>
    </lineage>
</organism>
<name>A0AAN6PS89_9PEZI</name>
<reference evidence="3" key="1">
    <citation type="journal article" date="2023" name="Mol. Phylogenet. Evol.">
        <title>Genome-scale phylogeny and comparative genomics of the fungal order Sordariales.</title>
        <authorList>
            <person name="Hensen N."/>
            <person name="Bonometti L."/>
            <person name="Westerberg I."/>
            <person name="Brannstrom I.O."/>
            <person name="Guillou S."/>
            <person name="Cros-Aarteil S."/>
            <person name="Calhoun S."/>
            <person name="Haridas S."/>
            <person name="Kuo A."/>
            <person name="Mondo S."/>
            <person name="Pangilinan J."/>
            <person name="Riley R."/>
            <person name="LaButti K."/>
            <person name="Andreopoulos B."/>
            <person name="Lipzen A."/>
            <person name="Chen C."/>
            <person name="Yan M."/>
            <person name="Daum C."/>
            <person name="Ng V."/>
            <person name="Clum A."/>
            <person name="Steindorff A."/>
            <person name="Ohm R.A."/>
            <person name="Martin F."/>
            <person name="Silar P."/>
            <person name="Natvig D.O."/>
            <person name="Lalanne C."/>
            <person name="Gautier V."/>
            <person name="Ament-Velasquez S.L."/>
            <person name="Kruys A."/>
            <person name="Hutchinson M.I."/>
            <person name="Powell A.J."/>
            <person name="Barry K."/>
            <person name="Miller A.N."/>
            <person name="Grigoriev I.V."/>
            <person name="Debuchy R."/>
            <person name="Gladieux P."/>
            <person name="Hiltunen Thoren M."/>
            <person name="Johannesson H."/>
        </authorList>
    </citation>
    <scope>NUCLEOTIDE SEQUENCE</scope>
    <source>
        <strain evidence="3">CBS 757.83</strain>
    </source>
</reference>
<evidence type="ECO:0000256" key="1">
    <source>
        <dbReference type="SAM" id="MobiDB-lite"/>
    </source>
</evidence>
<gene>
    <name evidence="3" type="ORF">N658DRAFT_502349</name>
</gene>
<reference evidence="3" key="2">
    <citation type="submission" date="2023-05" db="EMBL/GenBank/DDBJ databases">
        <authorList>
            <consortium name="Lawrence Berkeley National Laboratory"/>
            <person name="Steindorff A."/>
            <person name="Hensen N."/>
            <person name="Bonometti L."/>
            <person name="Westerberg I."/>
            <person name="Brannstrom I.O."/>
            <person name="Guillou S."/>
            <person name="Cros-Aarteil S."/>
            <person name="Calhoun S."/>
            <person name="Haridas S."/>
            <person name="Kuo A."/>
            <person name="Mondo S."/>
            <person name="Pangilinan J."/>
            <person name="Riley R."/>
            <person name="Labutti K."/>
            <person name="Andreopoulos B."/>
            <person name="Lipzen A."/>
            <person name="Chen C."/>
            <person name="Yanf M."/>
            <person name="Daum C."/>
            <person name="Ng V."/>
            <person name="Clum A."/>
            <person name="Ohm R."/>
            <person name="Martin F."/>
            <person name="Silar P."/>
            <person name="Natvig D."/>
            <person name="Lalanne C."/>
            <person name="Gautier V."/>
            <person name="Ament-Velasquez S.L."/>
            <person name="Kruys A."/>
            <person name="Hutchinson M.I."/>
            <person name="Powell A.J."/>
            <person name="Barry K."/>
            <person name="Miller A.N."/>
            <person name="Grigoriev I.V."/>
            <person name="Debuchy R."/>
            <person name="Gladieux P."/>
            <person name="Thoren M.H."/>
            <person name="Johannesson H."/>
        </authorList>
    </citation>
    <scope>NUCLEOTIDE SEQUENCE</scope>
    <source>
        <strain evidence="3">CBS 757.83</strain>
    </source>
</reference>
<dbReference type="Proteomes" id="UP001305647">
    <property type="component" value="Unassembled WGS sequence"/>
</dbReference>
<evidence type="ECO:0000313" key="3">
    <source>
        <dbReference type="EMBL" id="KAK4095764.1"/>
    </source>
</evidence>
<feature type="compositionally biased region" description="Basic and acidic residues" evidence="1">
    <location>
        <begin position="269"/>
        <end position="295"/>
    </location>
</feature>
<feature type="compositionally biased region" description="Acidic residues" evidence="1">
    <location>
        <begin position="258"/>
        <end position="268"/>
    </location>
</feature>
<feature type="region of interest" description="Disordered" evidence="1">
    <location>
        <begin position="258"/>
        <end position="295"/>
    </location>
</feature>
<proteinExistence type="predicted"/>
<sequence length="295" mass="32475">MRLDALLAAAMLATTATAIGPATPDKPVRLPGKPEKMATWRWPNPFASPRYAKYTPACEAKATFPAREHSLDDLSETGRNGLIAFRDALRSVFAAREYPGSWDGIDPHGYDRRLLIMDYDSMPLKVREWIEEQERSDGPGKGLFAVYGRPGPGQRVGDTVPVPKEVPVSEEYRAKDDRRVVLFAPGAIHEILPLWVAEGSDCEESLLDLSKYSGKLADGGVVAYPVHHTPATFTNRDIEIQIKAQVLKLKEGEVDEDVMEIADGTEAETAEKVDGKEEPKSDKADETKSAAKDEL</sequence>
<feature type="signal peptide" evidence="2">
    <location>
        <begin position="1"/>
        <end position="18"/>
    </location>
</feature>
<evidence type="ECO:0000256" key="2">
    <source>
        <dbReference type="SAM" id="SignalP"/>
    </source>
</evidence>
<keyword evidence="4" id="KW-1185">Reference proteome</keyword>
<dbReference type="AlphaFoldDB" id="A0AAN6PS89"/>
<accession>A0AAN6PS89</accession>
<evidence type="ECO:0000313" key="4">
    <source>
        <dbReference type="Proteomes" id="UP001305647"/>
    </source>
</evidence>
<feature type="chain" id="PRO_5042816619" evidence="2">
    <location>
        <begin position="19"/>
        <end position="295"/>
    </location>
</feature>